<evidence type="ECO:0000313" key="8">
    <source>
        <dbReference type="Proteomes" id="UP000799770"/>
    </source>
</evidence>
<keyword evidence="3" id="KW-0274">FAD</keyword>
<dbReference type="PANTHER" id="PTHR42973">
    <property type="entry name" value="BINDING OXIDOREDUCTASE, PUTATIVE (AFU_ORTHOLOGUE AFUA_1G17690)-RELATED"/>
    <property type="match status" value="1"/>
</dbReference>
<reference evidence="7" key="1">
    <citation type="journal article" date="2020" name="Stud. Mycol.">
        <title>101 Dothideomycetes genomes: a test case for predicting lifestyles and emergence of pathogens.</title>
        <authorList>
            <person name="Haridas S."/>
            <person name="Albert R."/>
            <person name="Binder M."/>
            <person name="Bloem J."/>
            <person name="Labutti K."/>
            <person name="Salamov A."/>
            <person name="Andreopoulos B."/>
            <person name="Baker S."/>
            <person name="Barry K."/>
            <person name="Bills G."/>
            <person name="Bluhm B."/>
            <person name="Cannon C."/>
            <person name="Castanera R."/>
            <person name="Culley D."/>
            <person name="Daum C."/>
            <person name="Ezra D."/>
            <person name="Gonzalez J."/>
            <person name="Henrissat B."/>
            <person name="Kuo A."/>
            <person name="Liang C."/>
            <person name="Lipzen A."/>
            <person name="Lutzoni F."/>
            <person name="Magnuson J."/>
            <person name="Mondo S."/>
            <person name="Nolan M."/>
            <person name="Ohm R."/>
            <person name="Pangilinan J."/>
            <person name="Park H.-J."/>
            <person name="Ramirez L."/>
            <person name="Alfaro M."/>
            <person name="Sun H."/>
            <person name="Tritt A."/>
            <person name="Yoshinaga Y."/>
            <person name="Zwiers L.-H."/>
            <person name="Turgeon B."/>
            <person name="Goodwin S."/>
            <person name="Spatafora J."/>
            <person name="Crous P."/>
            <person name="Grigoriev I."/>
        </authorList>
    </citation>
    <scope>NUCLEOTIDE SEQUENCE</scope>
    <source>
        <strain evidence="7">CBS 627.86</strain>
    </source>
</reference>
<organism evidence="7 8">
    <name type="scientific">Lophiotrema nucula</name>
    <dbReference type="NCBI Taxonomy" id="690887"/>
    <lineage>
        <taxon>Eukaryota</taxon>
        <taxon>Fungi</taxon>
        <taxon>Dikarya</taxon>
        <taxon>Ascomycota</taxon>
        <taxon>Pezizomycotina</taxon>
        <taxon>Dothideomycetes</taxon>
        <taxon>Pleosporomycetidae</taxon>
        <taxon>Pleosporales</taxon>
        <taxon>Lophiotremataceae</taxon>
        <taxon>Lophiotrema</taxon>
    </lineage>
</organism>
<accession>A0A6A5YNC5</accession>
<gene>
    <name evidence="7" type="ORF">BDV96DRAFT_259830</name>
</gene>
<dbReference type="PROSITE" id="PS51387">
    <property type="entry name" value="FAD_PCMH"/>
    <property type="match status" value="1"/>
</dbReference>
<comment type="similarity">
    <text evidence="1">Belongs to the oxygen-dependent FAD-linked oxidoreductase family.</text>
</comment>
<keyword evidence="8" id="KW-1185">Reference proteome</keyword>
<evidence type="ECO:0000256" key="2">
    <source>
        <dbReference type="ARBA" id="ARBA00022630"/>
    </source>
</evidence>
<evidence type="ECO:0000313" key="7">
    <source>
        <dbReference type="EMBL" id="KAF2108443.1"/>
    </source>
</evidence>
<evidence type="ECO:0000256" key="3">
    <source>
        <dbReference type="ARBA" id="ARBA00022827"/>
    </source>
</evidence>
<dbReference type="Gene3D" id="3.30.465.10">
    <property type="match status" value="1"/>
</dbReference>
<feature type="domain" description="FAD-binding PCMH-type" evidence="6">
    <location>
        <begin position="68"/>
        <end position="243"/>
    </location>
</feature>
<name>A0A6A5YNC5_9PLEO</name>
<keyword evidence="2" id="KW-0285">Flavoprotein</keyword>
<protein>
    <recommendedName>
        <fullName evidence="6">FAD-binding PCMH-type domain-containing protein</fullName>
    </recommendedName>
</protein>
<evidence type="ECO:0000259" key="6">
    <source>
        <dbReference type="PROSITE" id="PS51387"/>
    </source>
</evidence>
<dbReference type="GO" id="GO:0016491">
    <property type="term" value="F:oxidoreductase activity"/>
    <property type="evidence" value="ECO:0007669"/>
    <property type="project" value="UniProtKB-KW"/>
</dbReference>
<dbReference type="AlphaFoldDB" id="A0A6A5YNC5"/>
<dbReference type="Proteomes" id="UP000799770">
    <property type="component" value="Unassembled WGS sequence"/>
</dbReference>
<proteinExistence type="inferred from homology"/>
<dbReference type="EMBL" id="ML977347">
    <property type="protein sequence ID" value="KAF2108443.1"/>
    <property type="molecule type" value="Genomic_DNA"/>
</dbReference>
<feature type="chain" id="PRO_5025677164" description="FAD-binding PCMH-type domain-containing protein" evidence="5">
    <location>
        <begin position="19"/>
        <end position="519"/>
    </location>
</feature>
<evidence type="ECO:0000256" key="1">
    <source>
        <dbReference type="ARBA" id="ARBA00005466"/>
    </source>
</evidence>
<dbReference type="Pfam" id="PF01565">
    <property type="entry name" value="FAD_binding_4"/>
    <property type="match status" value="1"/>
</dbReference>
<dbReference type="SUPFAM" id="SSF56176">
    <property type="entry name" value="FAD-binding/transporter-associated domain-like"/>
    <property type="match status" value="1"/>
</dbReference>
<dbReference type="InterPro" id="IPR036318">
    <property type="entry name" value="FAD-bd_PCMH-like_sf"/>
</dbReference>
<dbReference type="InterPro" id="IPR016169">
    <property type="entry name" value="FAD-bd_PCMH_sub2"/>
</dbReference>
<dbReference type="InterPro" id="IPR006094">
    <property type="entry name" value="Oxid_FAD_bind_N"/>
</dbReference>
<dbReference type="PANTHER" id="PTHR42973:SF53">
    <property type="entry name" value="FAD-BINDING PCMH-TYPE DOMAIN-CONTAINING PROTEIN-RELATED"/>
    <property type="match status" value="1"/>
</dbReference>
<keyword evidence="5" id="KW-0732">Signal</keyword>
<dbReference type="InterPro" id="IPR016166">
    <property type="entry name" value="FAD-bd_PCMH"/>
</dbReference>
<dbReference type="OrthoDB" id="2151789at2759"/>
<keyword evidence="4" id="KW-0560">Oxidoreductase</keyword>
<evidence type="ECO:0000256" key="5">
    <source>
        <dbReference type="SAM" id="SignalP"/>
    </source>
</evidence>
<sequence>MAPLSLLALASLGALATAFGDGCVKPAANATNPSTACSILKTSYPNITFMPQDEGYTAENQASWTASAWLGPACVFAPTNAQDLSFAVKMFVNTSTLFAMRGGGHMPISDAANIGSTGILISSTSLKTLQLSEDKQTMSIGPGPRWGDVFDYLNGTNLTVVGGRLAPVGVPGLLLGGGMSWYSYKHGQGSAGGKIKAYEAVLSDGTIATITANSSQSDLYWALQGGGNSYALITRFDLQTYYAGTPLMAEANYGFGNSTRDAWLANLLDFTLNVDADGDTAAAVIPVARWGSNFTSPLYQTTLFYNGTTPPSSGPFGEFVNGTNLKALNGSSTLQPVSLVQYGAAIRPAFKPGGQSYGLNQKFRVVSTKATLEAITLVHDTYFSSLNASGMANRLPGFFTGLAYNCITKSWAVASAGAPQNIPPEPQFWIEESITWESGDDSAEVEAWVKSVNAEIEEKLAAVDALGQYTYLNDADKGQEVFQTYGEENLGKLKSIREKYDPSGVFTDLMPGGFKVAYA</sequence>
<evidence type="ECO:0000256" key="4">
    <source>
        <dbReference type="ARBA" id="ARBA00023002"/>
    </source>
</evidence>
<dbReference type="InterPro" id="IPR050416">
    <property type="entry name" value="FAD-linked_Oxidoreductase"/>
</dbReference>
<feature type="signal peptide" evidence="5">
    <location>
        <begin position="1"/>
        <end position="18"/>
    </location>
</feature>
<dbReference type="GO" id="GO:0071949">
    <property type="term" value="F:FAD binding"/>
    <property type="evidence" value="ECO:0007669"/>
    <property type="project" value="InterPro"/>
</dbReference>